<keyword evidence="3" id="KW-1185">Reference proteome</keyword>
<dbReference type="Pfam" id="PF01906">
    <property type="entry name" value="YbjQ_1"/>
    <property type="match status" value="1"/>
</dbReference>
<dbReference type="InParanoid" id="A0A061AC38"/>
<dbReference type="AlphaFoldDB" id="A0A061AC38"/>
<name>A0A061AC38_9MOLU</name>
<dbReference type="Gene3D" id="3.30.110.70">
    <property type="entry name" value="Hypothetical protein apc22750. Chain B"/>
    <property type="match status" value="1"/>
</dbReference>
<proteinExistence type="inferred from homology"/>
<dbReference type="STRING" id="35623.Aocu_13200"/>
<dbReference type="Proteomes" id="UP000032434">
    <property type="component" value="Chromosome 1"/>
</dbReference>
<dbReference type="RefSeq" id="WP_045749812.1">
    <property type="nucleotide sequence ID" value="NZ_FUZK01000001.1"/>
</dbReference>
<dbReference type="SUPFAM" id="SSF117782">
    <property type="entry name" value="YbjQ-like"/>
    <property type="match status" value="1"/>
</dbReference>
<protein>
    <submittedName>
        <fullName evidence="2">Uncharacterized protein</fullName>
    </submittedName>
</protein>
<organism evidence="2 3">
    <name type="scientific">Acholeplasma oculi</name>
    <dbReference type="NCBI Taxonomy" id="35623"/>
    <lineage>
        <taxon>Bacteria</taxon>
        <taxon>Bacillati</taxon>
        <taxon>Mycoplasmatota</taxon>
        <taxon>Mollicutes</taxon>
        <taxon>Acholeplasmatales</taxon>
        <taxon>Acholeplasmataceae</taxon>
        <taxon>Acholeplasma</taxon>
    </lineage>
</organism>
<dbReference type="PANTHER" id="PTHR34068:SF1">
    <property type="entry name" value="UPF0145 PROTEIN YBJQ"/>
    <property type="match status" value="1"/>
</dbReference>
<reference evidence="3" key="1">
    <citation type="submission" date="2014-05" db="EMBL/GenBank/DDBJ databases">
        <authorList>
            <person name="Kube M."/>
        </authorList>
    </citation>
    <scope>NUCLEOTIDE SEQUENCE [LARGE SCALE GENOMIC DNA]</scope>
</reference>
<dbReference type="HOGENOM" id="CLU_2140370_0_0_14"/>
<dbReference type="InterPro" id="IPR002765">
    <property type="entry name" value="UPF0145_YbjQ-like"/>
</dbReference>
<accession>A0A061AC38</accession>
<dbReference type="PANTHER" id="PTHR34068">
    <property type="entry name" value="UPF0145 PROTEIN YBJQ"/>
    <property type="match status" value="1"/>
</dbReference>
<dbReference type="InterPro" id="IPR035439">
    <property type="entry name" value="UPF0145_dom_sf"/>
</dbReference>
<gene>
    <name evidence="2" type="ORF">Aocu_13200</name>
</gene>
<sequence length="112" mass="12367">MAEFIITTTPSVDGFRVVKYIDVIFEENIFGVSMDTTFQSFGDIFKGFSGERLDAISNRIEDVKNEVKRRFIRKALAIGANAIIGMDIETTQTQNGGIHISMSGTAVILESL</sequence>
<comment type="similarity">
    <text evidence="1">Belongs to the UPF0145 family.</text>
</comment>
<dbReference type="OrthoDB" id="384844at2"/>
<dbReference type="PATRIC" id="fig|35623.3.peg.1319"/>
<evidence type="ECO:0000313" key="2">
    <source>
        <dbReference type="EMBL" id="CDR31393.1"/>
    </source>
</evidence>
<evidence type="ECO:0000256" key="1">
    <source>
        <dbReference type="ARBA" id="ARBA00010751"/>
    </source>
</evidence>
<evidence type="ECO:0000313" key="3">
    <source>
        <dbReference type="Proteomes" id="UP000032434"/>
    </source>
</evidence>
<dbReference type="KEGG" id="aoc:Aocu_13200"/>
<dbReference type="EMBL" id="LK028559">
    <property type="protein sequence ID" value="CDR31393.1"/>
    <property type="molecule type" value="Genomic_DNA"/>
</dbReference>